<organism evidence="2 3">
    <name type="scientific">Nesidiocoris tenuis</name>
    <dbReference type="NCBI Taxonomy" id="355587"/>
    <lineage>
        <taxon>Eukaryota</taxon>
        <taxon>Metazoa</taxon>
        <taxon>Ecdysozoa</taxon>
        <taxon>Arthropoda</taxon>
        <taxon>Hexapoda</taxon>
        <taxon>Insecta</taxon>
        <taxon>Pterygota</taxon>
        <taxon>Neoptera</taxon>
        <taxon>Paraneoptera</taxon>
        <taxon>Hemiptera</taxon>
        <taxon>Heteroptera</taxon>
        <taxon>Panheteroptera</taxon>
        <taxon>Cimicomorpha</taxon>
        <taxon>Miridae</taxon>
        <taxon>Dicyphina</taxon>
        <taxon>Nesidiocoris</taxon>
    </lineage>
</organism>
<gene>
    <name evidence="2" type="ORF">NTEN_LOCUS16664</name>
</gene>
<dbReference type="EMBL" id="CADCXU010024267">
    <property type="protein sequence ID" value="CAB0011771.1"/>
    <property type="molecule type" value="Genomic_DNA"/>
</dbReference>
<sequence length="327" mass="35515">GTAAYLCYAKVQGDAAGYSTDSIHPSTGQQISQARIGVNPAPPLRPQSLSKICVTAAVKLVLLLILSPSCVRSVSSRGERRREQAPASSISLPTMSLVRNWAPPSKQSAQHWQNLDTLSPNIMRREFRATSTPRHNGHVIIGFGRLSRRTESHPRNRHLSGSGRKAGRHVHTQALGRVYTRTHSDAVPVARSCRTGQDQEPEVKEEKLPPGRPAPAERPKEKQHSSSTFSSTASPPWRQVSRTFLFYSFYFTTLLSFGFARSVSFARLVSRSSSLSFRLPNSSALFVTCSSTSSVARAEFTPTASAVSVRAKSCTAGRSAGTQPAKG</sequence>
<proteinExistence type="predicted"/>
<feature type="region of interest" description="Disordered" evidence="1">
    <location>
        <begin position="186"/>
        <end position="235"/>
    </location>
</feature>
<accession>A0A6H5H3J3</accession>
<name>A0A6H5H3J3_9HEMI</name>
<reference evidence="2 3" key="1">
    <citation type="submission" date="2020-02" db="EMBL/GenBank/DDBJ databases">
        <authorList>
            <person name="Ferguson B K."/>
        </authorList>
    </citation>
    <scope>NUCLEOTIDE SEQUENCE [LARGE SCALE GENOMIC DNA]</scope>
</reference>
<feature type="region of interest" description="Disordered" evidence="1">
    <location>
        <begin position="148"/>
        <end position="170"/>
    </location>
</feature>
<feature type="compositionally biased region" description="Low complexity" evidence="1">
    <location>
        <begin position="225"/>
        <end position="234"/>
    </location>
</feature>
<evidence type="ECO:0000256" key="1">
    <source>
        <dbReference type="SAM" id="MobiDB-lite"/>
    </source>
</evidence>
<keyword evidence="3" id="KW-1185">Reference proteome</keyword>
<dbReference type="Proteomes" id="UP000479000">
    <property type="component" value="Unassembled WGS sequence"/>
</dbReference>
<protein>
    <submittedName>
        <fullName evidence="2">Uncharacterized protein</fullName>
    </submittedName>
</protein>
<evidence type="ECO:0000313" key="3">
    <source>
        <dbReference type="Proteomes" id="UP000479000"/>
    </source>
</evidence>
<feature type="compositionally biased region" description="Basic and acidic residues" evidence="1">
    <location>
        <begin position="201"/>
        <end position="224"/>
    </location>
</feature>
<feature type="non-terminal residue" evidence="2">
    <location>
        <position position="1"/>
    </location>
</feature>
<dbReference type="AlphaFoldDB" id="A0A6H5H3J3"/>
<evidence type="ECO:0000313" key="2">
    <source>
        <dbReference type="EMBL" id="CAB0011771.1"/>
    </source>
</evidence>